<dbReference type="EMBL" id="JBHSNA010000014">
    <property type="protein sequence ID" value="MFC5567406.1"/>
    <property type="molecule type" value="Genomic_DNA"/>
</dbReference>
<name>A0ABW0SEP0_9RHOB</name>
<proteinExistence type="predicted"/>
<dbReference type="RefSeq" id="WP_209841972.1">
    <property type="nucleotide sequence ID" value="NZ_JAGGJP010000013.1"/>
</dbReference>
<organism evidence="1 2">
    <name type="scientific">Rubellimicrobium aerolatum</name>
    <dbReference type="NCBI Taxonomy" id="490979"/>
    <lineage>
        <taxon>Bacteria</taxon>
        <taxon>Pseudomonadati</taxon>
        <taxon>Pseudomonadota</taxon>
        <taxon>Alphaproteobacteria</taxon>
        <taxon>Rhodobacterales</taxon>
        <taxon>Roseobacteraceae</taxon>
        <taxon>Rubellimicrobium</taxon>
    </lineage>
</organism>
<reference evidence="2" key="1">
    <citation type="journal article" date="2019" name="Int. J. Syst. Evol. Microbiol.">
        <title>The Global Catalogue of Microorganisms (GCM) 10K type strain sequencing project: providing services to taxonomists for standard genome sequencing and annotation.</title>
        <authorList>
            <consortium name="The Broad Institute Genomics Platform"/>
            <consortium name="The Broad Institute Genome Sequencing Center for Infectious Disease"/>
            <person name="Wu L."/>
            <person name="Ma J."/>
        </authorList>
    </citation>
    <scope>NUCLEOTIDE SEQUENCE [LARGE SCALE GENOMIC DNA]</scope>
    <source>
        <strain evidence="2">KACC 11588</strain>
    </source>
</reference>
<keyword evidence="2" id="KW-1185">Reference proteome</keyword>
<evidence type="ECO:0008006" key="3">
    <source>
        <dbReference type="Google" id="ProtNLM"/>
    </source>
</evidence>
<evidence type="ECO:0000313" key="1">
    <source>
        <dbReference type="EMBL" id="MFC5567406.1"/>
    </source>
</evidence>
<gene>
    <name evidence="1" type="ORF">ACFPOC_13415</name>
</gene>
<dbReference type="Proteomes" id="UP001596056">
    <property type="component" value="Unassembled WGS sequence"/>
</dbReference>
<sequence>MTALLDRAIAAARQLPPEAQDEIARELLIFAGEEVGPVPLTPEERAAVAAGRAAAARGEFASDAEVRGLLARHGVGHRGQPGA</sequence>
<accession>A0ABW0SEP0</accession>
<comment type="caution">
    <text evidence="1">The sequence shown here is derived from an EMBL/GenBank/DDBJ whole genome shotgun (WGS) entry which is preliminary data.</text>
</comment>
<evidence type="ECO:0000313" key="2">
    <source>
        <dbReference type="Proteomes" id="UP001596056"/>
    </source>
</evidence>
<protein>
    <recommendedName>
        <fullName evidence="3">Addiction module antitoxin RelB</fullName>
    </recommendedName>
</protein>